<dbReference type="AlphaFoldDB" id="A0A2P6RLM1"/>
<protein>
    <submittedName>
        <fullName evidence="1">Uncharacterized protein</fullName>
    </submittedName>
</protein>
<accession>A0A2P6RLM1</accession>
<keyword evidence="2" id="KW-1185">Reference proteome</keyword>
<dbReference type="Proteomes" id="UP000238479">
    <property type="component" value="Chromosome 2"/>
</dbReference>
<dbReference type="EMBL" id="PDCK01000040">
    <property type="protein sequence ID" value="PRQ47291.1"/>
    <property type="molecule type" value="Genomic_DNA"/>
</dbReference>
<evidence type="ECO:0000313" key="2">
    <source>
        <dbReference type="Proteomes" id="UP000238479"/>
    </source>
</evidence>
<sequence>MTTSLYYWIPSVIRWSMLQSLFKVMAEVEERKEEQQEQALVVAEVGKQS</sequence>
<name>A0A2P6RLM1_ROSCH</name>
<comment type="caution">
    <text evidence="1">The sequence shown here is derived from an EMBL/GenBank/DDBJ whole genome shotgun (WGS) entry which is preliminary data.</text>
</comment>
<reference evidence="1 2" key="1">
    <citation type="journal article" date="2018" name="Nat. Genet.">
        <title>The Rosa genome provides new insights in the design of modern roses.</title>
        <authorList>
            <person name="Bendahmane M."/>
        </authorList>
    </citation>
    <scope>NUCLEOTIDE SEQUENCE [LARGE SCALE GENOMIC DNA]</scope>
    <source>
        <strain evidence="2">cv. Old Blush</strain>
    </source>
</reference>
<proteinExistence type="predicted"/>
<dbReference type="Gramene" id="PRQ47291">
    <property type="protein sequence ID" value="PRQ47291"/>
    <property type="gene ID" value="RchiOBHm_Chr2g0098101"/>
</dbReference>
<evidence type="ECO:0000313" key="1">
    <source>
        <dbReference type="EMBL" id="PRQ47291.1"/>
    </source>
</evidence>
<gene>
    <name evidence="1" type="ORF">RchiOBHm_Chr2g0098101</name>
</gene>
<organism evidence="1 2">
    <name type="scientific">Rosa chinensis</name>
    <name type="common">China rose</name>
    <dbReference type="NCBI Taxonomy" id="74649"/>
    <lineage>
        <taxon>Eukaryota</taxon>
        <taxon>Viridiplantae</taxon>
        <taxon>Streptophyta</taxon>
        <taxon>Embryophyta</taxon>
        <taxon>Tracheophyta</taxon>
        <taxon>Spermatophyta</taxon>
        <taxon>Magnoliopsida</taxon>
        <taxon>eudicotyledons</taxon>
        <taxon>Gunneridae</taxon>
        <taxon>Pentapetalae</taxon>
        <taxon>rosids</taxon>
        <taxon>fabids</taxon>
        <taxon>Rosales</taxon>
        <taxon>Rosaceae</taxon>
        <taxon>Rosoideae</taxon>
        <taxon>Rosoideae incertae sedis</taxon>
        <taxon>Rosa</taxon>
    </lineage>
</organism>